<dbReference type="EMBL" id="UINC01116596">
    <property type="protein sequence ID" value="SVC88451.1"/>
    <property type="molecule type" value="Genomic_DNA"/>
</dbReference>
<reference evidence="1" key="1">
    <citation type="submission" date="2018-05" db="EMBL/GenBank/DDBJ databases">
        <authorList>
            <person name="Lanie J.A."/>
            <person name="Ng W.-L."/>
            <person name="Kazmierczak K.M."/>
            <person name="Andrzejewski T.M."/>
            <person name="Davidsen T.M."/>
            <person name="Wayne K.J."/>
            <person name="Tettelin H."/>
            <person name="Glass J.I."/>
            <person name="Rusch D."/>
            <person name="Podicherti R."/>
            <person name="Tsui H.-C.T."/>
            <person name="Winkler M.E."/>
        </authorList>
    </citation>
    <scope>NUCLEOTIDE SEQUENCE</scope>
</reference>
<name>A0A382QVV0_9ZZZZ</name>
<sequence>TAVTDKGIKHLYSYDPALQRTTLPVQQHLMKDYAMTNLLQISVLKCPNITRKGVADLKKGLPGIVVITNWDPNPQGQIF</sequence>
<protein>
    <submittedName>
        <fullName evidence="1">Uncharacterized protein</fullName>
    </submittedName>
</protein>
<evidence type="ECO:0000313" key="1">
    <source>
        <dbReference type="EMBL" id="SVC88451.1"/>
    </source>
</evidence>
<dbReference type="AlphaFoldDB" id="A0A382QVV0"/>
<organism evidence="1">
    <name type="scientific">marine metagenome</name>
    <dbReference type="NCBI Taxonomy" id="408172"/>
    <lineage>
        <taxon>unclassified sequences</taxon>
        <taxon>metagenomes</taxon>
        <taxon>ecological metagenomes</taxon>
    </lineage>
</organism>
<proteinExistence type="predicted"/>
<gene>
    <name evidence="1" type="ORF">METZ01_LOCUS341305</name>
</gene>
<feature type="non-terminal residue" evidence="1">
    <location>
        <position position="1"/>
    </location>
</feature>
<accession>A0A382QVV0</accession>